<dbReference type="AlphaFoldDB" id="A0A679J4P9"/>
<organism evidence="1">
    <name type="scientific">Methylobacterium bullatum</name>
    <dbReference type="NCBI Taxonomy" id="570505"/>
    <lineage>
        <taxon>Bacteria</taxon>
        <taxon>Pseudomonadati</taxon>
        <taxon>Pseudomonadota</taxon>
        <taxon>Alphaproteobacteria</taxon>
        <taxon>Hyphomicrobiales</taxon>
        <taxon>Methylobacteriaceae</taxon>
        <taxon>Methylobacterium</taxon>
    </lineage>
</organism>
<gene>
    <name evidence="1" type="ORF">MBUL_04123</name>
</gene>
<accession>A0A679J4P9</accession>
<sequence length="117" mass="12481">MRLLAALGAMLLFAGLFVRSYTVPPAPDRRGGTTLALAYPSRALFGSPRGDCVGTPPDEVVIACLIGSVSRFRAESMPLVQLPFCGTCYGLSQSLAALGRDEKAVQAKLDQMARYGW</sequence>
<name>A0A679J4P9_9HYPH</name>
<dbReference type="EMBL" id="LR743504">
    <property type="protein sequence ID" value="CAA2107360.1"/>
    <property type="molecule type" value="Genomic_DNA"/>
</dbReference>
<reference evidence="1" key="1">
    <citation type="submission" date="2019-12" db="EMBL/GenBank/DDBJ databases">
        <authorList>
            <person name="Cremers G."/>
        </authorList>
    </citation>
    <scope>NUCLEOTIDE SEQUENCE</scope>
    <source>
        <strain evidence="1">Mbul1</strain>
    </source>
</reference>
<proteinExistence type="predicted"/>
<evidence type="ECO:0000313" key="1">
    <source>
        <dbReference type="EMBL" id="CAA2107360.1"/>
    </source>
</evidence>
<protein>
    <submittedName>
        <fullName evidence="1">Uncharacterized protein</fullName>
    </submittedName>
</protein>